<organism evidence="8 9">
    <name type="scientific">Succinivibrio dextrinosolvens</name>
    <dbReference type="NCBI Taxonomy" id="83771"/>
    <lineage>
        <taxon>Bacteria</taxon>
        <taxon>Pseudomonadati</taxon>
        <taxon>Pseudomonadota</taxon>
        <taxon>Gammaproteobacteria</taxon>
        <taxon>Aeromonadales</taxon>
        <taxon>Succinivibrionaceae</taxon>
        <taxon>Succinivibrio</taxon>
    </lineage>
</organism>
<dbReference type="OrthoDB" id="9763467at2"/>
<comment type="function">
    <text evidence="5">This protein is involved in the repair of mismatches in DNA. It is required for dam-dependent methyl-directed DNA mismatch repair. May act as a 'molecular matchmaker', a protein that promotes the formation of a stable complex between two or more DNA-binding proteins in an ATP-dependent manner without itself being part of a final effector complex.</text>
</comment>
<evidence type="ECO:0000256" key="2">
    <source>
        <dbReference type="ARBA" id="ARBA00021975"/>
    </source>
</evidence>
<dbReference type="SUPFAM" id="SSF54211">
    <property type="entry name" value="Ribosomal protein S5 domain 2-like"/>
    <property type="match status" value="1"/>
</dbReference>
<evidence type="ECO:0000256" key="1">
    <source>
        <dbReference type="ARBA" id="ARBA00006082"/>
    </source>
</evidence>
<comment type="similarity">
    <text evidence="1 5">Belongs to the DNA mismatch repair MutL/HexB family.</text>
</comment>
<evidence type="ECO:0000313" key="9">
    <source>
        <dbReference type="Proteomes" id="UP000243374"/>
    </source>
</evidence>
<dbReference type="InterPro" id="IPR014790">
    <property type="entry name" value="MutL_C"/>
</dbReference>
<keyword evidence="4 5" id="KW-0234">DNA repair</keyword>
<keyword evidence="3 5" id="KW-0227">DNA damage</keyword>
<dbReference type="InterPro" id="IPR014721">
    <property type="entry name" value="Ribsml_uS5_D2-typ_fold_subgr"/>
</dbReference>
<dbReference type="NCBIfam" id="TIGR00585">
    <property type="entry name" value="mutl"/>
    <property type="match status" value="1"/>
</dbReference>
<dbReference type="SUPFAM" id="SSF118116">
    <property type="entry name" value="DNA mismatch repair protein MutL"/>
    <property type="match status" value="1"/>
</dbReference>
<evidence type="ECO:0000256" key="3">
    <source>
        <dbReference type="ARBA" id="ARBA00022763"/>
    </source>
</evidence>
<sequence length="671" mass="73653">MSSIKLLSKQLASQIAAGEVVERPASVVKELLENAVDAGGTNILCEIRNAGKVLIRVRDNGSGIVKDELPLALAPHATSKISSVDDLSAITTLGFRGEALASIASVSKLVLTSKTADEENAYSVSVEGPEQNPTILPAAHPTGTTVDVVELFFNTPARRRFLKSDRTEFARIKDTFTRVALAHPDVGFEFVSDSKTITRVTAAKGEGIDIKRTSTLIGAEFGVQGMRVSCEDPNLKIEGMLLPPPREEEALAEKIYIFLNGRPLADKVVTHALKEGFFEVLGKTLPIRCVLYMEIDPAKVDVNVHPRKDEVRFHETSLIHDLIVDSIVYTLRKNGIGSYQQMIDNDPLEQQIFSPESIPEEMHKVSPHATSYDIRSSELPAFPSGVSAVIDINKFADRGRPVIIRSSDRNNSNSGAIGSNGSSTSSTMSSSSSSEMHRGLKTNFATNPEDIQRNISIYRSSVAASNISLNARPNLETDTFRSAERDNGIELLDQITEKTALIRVQSRFYLLNLQILRTHLLSEEYRQELMANRVERFKMTLPYTLNHLDENLCRKLKENYFTLQKCGFVLRVLKNKVELLEIPVKLKGANLAGIAVELFSLIISNVSALDSGECPESLARIIGSNIVLGANSTSAEVLISRVSDPASLPEIKNAVKELNLKQLALDFETSI</sequence>
<dbReference type="Proteomes" id="UP000243374">
    <property type="component" value="Unassembled WGS sequence"/>
</dbReference>
<dbReference type="GO" id="GO:0005524">
    <property type="term" value="F:ATP binding"/>
    <property type="evidence" value="ECO:0007669"/>
    <property type="project" value="InterPro"/>
</dbReference>
<dbReference type="InterPro" id="IPR020568">
    <property type="entry name" value="Ribosomal_Su5_D2-typ_SF"/>
</dbReference>
<name>A0A662ZB67_9GAMM</name>
<reference evidence="8 9" key="1">
    <citation type="submission" date="2016-10" db="EMBL/GenBank/DDBJ databases">
        <authorList>
            <person name="Varghese N."/>
            <person name="Submissions S."/>
        </authorList>
    </citation>
    <scope>NUCLEOTIDE SEQUENCE [LARGE SCALE GENOMIC DNA]</scope>
    <source>
        <strain evidence="8 9">22B</strain>
    </source>
</reference>
<dbReference type="PROSITE" id="PS00058">
    <property type="entry name" value="DNA_MISMATCH_REPAIR_1"/>
    <property type="match status" value="1"/>
</dbReference>
<feature type="region of interest" description="Disordered" evidence="6">
    <location>
        <begin position="403"/>
        <end position="438"/>
    </location>
</feature>
<dbReference type="Pfam" id="PF08676">
    <property type="entry name" value="MutL_C"/>
    <property type="match status" value="1"/>
</dbReference>
<keyword evidence="9" id="KW-1185">Reference proteome</keyword>
<feature type="compositionally biased region" description="Low complexity" evidence="6">
    <location>
        <begin position="409"/>
        <end position="434"/>
    </location>
</feature>
<dbReference type="InterPro" id="IPR002099">
    <property type="entry name" value="MutL/Mlh/PMS"/>
</dbReference>
<evidence type="ECO:0000256" key="5">
    <source>
        <dbReference type="HAMAP-Rule" id="MF_00149"/>
    </source>
</evidence>
<feature type="domain" description="DNA mismatch repair protein S5" evidence="7">
    <location>
        <begin position="213"/>
        <end position="332"/>
    </location>
</feature>
<evidence type="ECO:0000259" key="7">
    <source>
        <dbReference type="SMART" id="SM01340"/>
    </source>
</evidence>
<gene>
    <name evidence="5" type="primary">mutL</name>
    <name evidence="8" type="ORF">SAMN04487865_105015</name>
</gene>
<dbReference type="PANTHER" id="PTHR10073:SF12">
    <property type="entry name" value="DNA MISMATCH REPAIR PROTEIN MLH1"/>
    <property type="match status" value="1"/>
</dbReference>
<protein>
    <recommendedName>
        <fullName evidence="2 5">DNA mismatch repair protein MutL</fullName>
    </recommendedName>
</protein>
<dbReference type="GO" id="GO:0006298">
    <property type="term" value="P:mismatch repair"/>
    <property type="evidence" value="ECO:0007669"/>
    <property type="project" value="UniProtKB-UniRule"/>
</dbReference>
<dbReference type="InterPro" id="IPR038973">
    <property type="entry name" value="MutL/Mlh/Pms-like"/>
</dbReference>
<dbReference type="InterPro" id="IPR037198">
    <property type="entry name" value="MutL_C_sf"/>
</dbReference>
<proteinExistence type="inferred from homology"/>
<evidence type="ECO:0000313" key="8">
    <source>
        <dbReference type="EMBL" id="SFK29602.1"/>
    </source>
</evidence>
<dbReference type="Gene3D" id="3.30.565.10">
    <property type="entry name" value="Histidine kinase-like ATPase, C-terminal domain"/>
    <property type="match status" value="1"/>
</dbReference>
<dbReference type="InterPro" id="IPR036890">
    <property type="entry name" value="HATPase_C_sf"/>
</dbReference>
<dbReference type="HAMAP" id="MF_00149">
    <property type="entry name" value="DNA_mis_repair"/>
    <property type="match status" value="1"/>
</dbReference>
<dbReference type="RefSeq" id="WP_074841292.1">
    <property type="nucleotide sequence ID" value="NZ_CP047056.1"/>
</dbReference>
<dbReference type="GO" id="GO:0140664">
    <property type="term" value="F:ATP-dependent DNA damage sensor activity"/>
    <property type="evidence" value="ECO:0007669"/>
    <property type="project" value="InterPro"/>
</dbReference>
<dbReference type="SMART" id="SM01340">
    <property type="entry name" value="DNA_mis_repair"/>
    <property type="match status" value="1"/>
</dbReference>
<dbReference type="Pfam" id="PF01119">
    <property type="entry name" value="DNA_mis_repair"/>
    <property type="match status" value="1"/>
</dbReference>
<dbReference type="GO" id="GO:0016887">
    <property type="term" value="F:ATP hydrolysis activity"/>
    <property type="evidence" value="ECO:0007669"/>
    <property type="project" value="InterPro"/>
</dbReference>
<evidence type="ECO:0000256" key="6">
    <source>
        <dbReference type="SAM" id="MobiDB-lite"/>
    </source>
</evidence>
<dbReference type="PANTHER" id="PTHR10073">
    <property type="entry name" value="DNA MISMATCH REPAIR PROTEIN MLH, PMS, MUTL"/>
    <property type="match status" value="1"/>
</dbReference>
<dbReference type="FunFam" id="3.30.565.10:FF:000003">
    <property type="entry name" value="DNA mismatch repair endonuclease MutL"/>
    <property type="match status" value="1"/>
</dbReference>
<dbReference type="GO" id="GO:0030983">
    <property type="term" value="F:mismatched DNA binding"/>
    <property type="evidence" value="ECO:0007669"/>
    <property type="project" value="InterPro"/>
</dbReference>
<dbReference type="Gene3D" id="3.30.230.10">
    <property type="match status" value="1"/>
</dbReference>
<dbReference type="EMBL" id="FOSF01000050">
    <property type="protein sequence ID" value="SFK29602.1"/>
    <property type="molecule type" value="Genomic_DNA"/>
</dbReference>
<dbReference type="CDD" id="cd16926">
    <property type="entry name" value="HATPase_MutL-MLH-PMS-like"/>
    <property type="match status" value="1"/>
</dbReference>
<dbReference type="InterPro" id="IPR013507">
    <property type="entry name" value="DNA_mismatch_S5_2-like"/>
</dbReference>
<accession>A0A662ZB67</accession>
<dbReference type="InterPro" id="IPR014762">
    <property type="entry name" value="DNA_mismatch_repair_CS"/>
</dbReference>
<dbReference type="InterPro" id="IPR020667">
    <property type="entry name" value="DNA_mismatch_repair_MutL"/>
</dbReference>
<evidence type="ECO:0000256" key="4">
    <source>
        <dbReference type="ARBA" id="ARBA00023204"/>
    </source>
</evidence>
<dbReference type="Pfam" id="PF13589">
    <property type="entry name" value="HATPase_c_3"/>
    <property type="match status" value="1"/>
</dbReference>
<dbReference type="AlphaFoldDB" id="A0A662ZB67"/>
<dbReference type="SUPFAM" id="SSF55874">
    <property type="entry name" value="ATPase domain of HSP90 chaperone/DNA topoisomerase II/histidine kinase"/>
    <property type="match status" value="1"/>
</dbReference>
<dbReference type="GO" id="GO:0032300">
    <property type="term" value="C:mismatch repair complex"/>
    <property type="evidence" value="ECO:0007669"/>
    <property type="project" value="InterPro"/>
</dbReference>